<feature type="domain" description="PsbP C-terminal" evidence="2">
    <location>
        <begin position="114"/>
        <end position="300"/>
    </location>
</feature>
<dbReference type="EMBL" id="BDRX01000182">
    <property type="protein sequence ID" value="GBF99944.1"/>
    <property type="molecule type" value="Genomic_DNA"/>
</dbReference>
<protein>
    <recommendedName>
        <fullName evidence="2">PsbP C-terminal domain-containing protein</fullName>
    </recommendedName>
</protein>
<dbReference type="Gene3D" id="3.40.1000.10">
    <property type="entry name" value="Mog1/PsbP, alpha/beta/alpha sandwich"/>
    <property type="match status" value="1"/>
</dbReference>
<dbReference type="PANTHER" id="PTHR31407">
    <property type="match status" value="1"/>
</dbReference>
<reference evidence="3 4" key="1">
    <citation type="journal article" date="2018" name="Sci. Rep.">
        <title>Raphidocelis subcapitata (=Pseudokirchneriella subcapitata) provides an insight into genome evolution and environmental adaptations in the Sphaeropleales.</title>
        <authorList>
            <person name="Suzuki S."/>
            <person name="Yamaguchi H."/>
            <person name="Nakajima N."/>
            <person name="Kawachi M."/>
        </authorList>
    </citation>
    <scope>NUCLEOTIDE SEQUENCE [LARGE SCALE GENOMIC DNA]</scope>
    <source>
        <strain evidence="3 4">NIES-35</strain>
    </source>
</reference>
<dbReference type="InParanoid" id="A0A2V0PJG8"/>
<organism evidence="3 4">
    <name type="scientific">Raphidocelis subcapitata</name>
    <dbReference type="NCBI Taxonomy" id="307507"/>
    <lineage>
        <taxon>Eukaryota</taxon>
        <taxon>Viridiplantae</taxon>
        <taxon>Chlorophyta</taxon>
        <taxon>core chlorophytes</taxon>
        <taxon>Chlorophyceae</taxon>
        <taxon>CS clade</taxon>
        <taxon>Sphaeropleales</taxon>
        <taxon>Selenastraceae</taxon>
        <taxon>Raphidocelis</taxon>
    </lineage>
</organism>
<sequence>MSAQAGSCRRTPLPAIARRRCGAIRRAATGDSGGAPPPPPPQQQPEPQIRLSDPAQTVIAGGRLPSRRRLIGGGLTAAAVALGGNLGGVTSALLALDGGRLAGRLRLDVLVPVKGLKRCVDAANGFEFSYPAAWLGDQTLVRRAAQRAELARGLDPPPLRGAAVDPRRRGGIDPVVAFGPAGSTGELNVSVIAAPITPGFRLESLGSPADAALRFLNTTVAPPGSDRTAELLAASERRDDAGNLYYTFEFTVRKEGGFFRHNVSVLASRGDVLFTLNAQCPEARWGAEGRGVSAAAATFRLLPAPARRRQ</sequence>
<name>A0A2V0PJG8_9CHLO</name>
<proteinExistence type="predicted"/>
<keyword evidence="4" id="KW-1185">Reference proteome</keyword>
<dbReference type="Proteomes" id="UP000247498">
    <property type="component" value="Unassembled WGS sequence"/>
</dbReference>
<evidence type="ECO:0000256" key="1">
    <source>
        <dbReference type="SAM" id="MobiDB-lite"/>
    </source>
</evidence>
<dbReference type="AlphaFoldDB" id="A0A2V0PJG8"/>
<dbReference type="GO" id="GO:0015979">
    <property type="term" value="P:photosynthesis"/>
    <property type="evidence" value="ECO:0007669"/>
    <property type="project" value="InterPro"/>
</dbReference>
<dbReference type="GO" id="GO:0005509">
    <property type="term" value="F:calcium ion binding"/>
    <property type="evidence" value="ECO:0007669"/>
    <property type="project" value="InterPro"/>
</dbReference>
<dbReference type="PANTHER" id="PTHR31407:SF16">
    <property type="entry name" value="PSBP DOMAIN-CONTAINING PROTEIN 7, CHLOROPLASTIC"/>
    <property type="match status" value="1"/>
</dbReference>
<dbReference type="InterPro" id="IPR016123">
    <property type="entry name" value="Mog1/PsbP_a/b/a-sand"/>
</dbReference>
<dbReference type="NCBIfam" id="NF040946">
    <property type="entry name" value="PSII_PsbP"/>
    <property type="match status" value="1"/>
</dbReference>
<dbReference type="SUPFAM" id="SSF55724">
    <property type="entry name" value="Mog1p/PsbP-like"/>
    <property type="match status" value="1"/>
</dbReference>
<dbReference type="InterPro" id="IPR002683">
    <property type="entry name" value="PsbP_C"/>
</dbReference>
<dbReference type="GO" id="GO:0009654">
    <property type="term" value="C:photosystem II oxygen evolving complex"/>
    <property type="evidence" value="ECO:0007669"/>
    <property type="project" value="InterPro"/>
</dbReference>
<comment type="caution">
    <text evidence="3">The sequence shown here is derived from an EMBL/GenBank/DDBJ whole genome shotgun (WGS) entry which is preliminary data.</text>
</comment>
<dbReference type="Pfam" id="PF01789">
    <property type="entry name" value="PsbP"/>
    <property type="match status" value="1"/>
</dbReference>
<dbReference type="FunCoup" id="A0A2V0PJG8">
    <property type="interactions" value="570"/>
</dbReference>
<gene>
    <name evidence="3" type="ORF">Rsub_12637</name>
</gene>
<dbReference type="STRING" id="307507.A0A2V0PJG8"/>
<feature type="region of interest" description="Disordered" evidence="1">
    <location>
        <begin position="26"/>
        <end position="49"/>
    </location>
</feature>
<dbReference type="OrthoDB" id="414405at2759"/>
<accession>A0A2V0PJG8</accession>
<dbReference type="GO" id="GO:0019898">
    <property type="term" value="C:extrinsic component of membrane"/>
    <property type="evidence" value="ECO:0007669"/>
    <property type="project" value="InterPro"/>
</dbReference>
<evidence type="ECO:0000259" key="2">
    <source>
        <dbReference type="Pfam" id="PF01789"/>
    </source>
</evidence>
<evidence type="ECO:0000313" key="4">
    <source>
        <dbReference type="Proteomes" id="UP000247498"/>
    </source>
</evidence>
<evidence type="ECO:0000313" key="3">
    <source>
        <dbReference type="EMBL" id="GBF99944.1"/>
    </source>
</evidence>
<feature type="compositionally biased region" description="Pro residues" evidence="1">
    <location>
        <begin position="35"/>
        <end position="44"/>
    </location>
</feature>